<reference evidence="2 3" key="1">
    <citation type="submission" date="2019-11" db="EMBL/GenBank/DDBJ databases">
        <title>Type strains purchased from KCTC, JCM and DSMZ.</title>
        <authorList>
            <person name="Lu H."/>
        </authorList>
    </citation>
    <scope>NUCLEOTIDE SEQUENCE [LARGE SCALE GENOMIC DNA]</scope>
    <source>
        <strain evidence="2 3">KCTC 42409</strain>
    </source>
</reference>
<evidence type="ECO:0000313" key="3">
    <source>
        <dbReference type="Proteomes" id="UP000484015"/>
    </source>
</evidence>
<dbReference type="Proteomes" id="UP000484015">
    <property type="component" value="Unassembled WGS sequence"/>
</dbReference>
<keyword evidence="3" id="KW-1185">Reference proteome</keyword>
<accession>A0A6L6Q731</accession>
<keyword evidence="1" id="KW-0732">Signal</keyword>
<dbReference type="SUPFAM" id="SSF53850">
    <property type="entry name" value="Periplasmic binding protein-like II"/>
    <property type="match status" value="1"/>
</dbReference>
<organism evidence="2 3">
    <name type="scientific">Pseudoduganella ginsengisoli</name>
    <dbReference type="NCBI Taxonomy" id="1462440"/>
    <lineage>
        <taxon>Bacteria</taxon>
        <taxon>Pseudomonadati</taxon>
        <taxon>Pseudomonadota</taxon>
        <taxon>Betaproteobacteria</taxon>
        <taxon>Burkholderiales</taxon>
        <taxon>Oxalobacteraceae</taxon>
        <taxon>Telluria group</taxon>
        <taxon>Pseudoduganella</taxon>
    </lineage>
</organism>
<gene>
    <name evidence="2" type="ORF">GM668_26215</name>
</gene>
<evidence type="ECO:0000256" key="1">
    <source>
        <dbReference type="SAM" id="SignalP"/>
    </source>
</evidence>
<comment type="caution">
    <text evidence="2">The sequence shown here is derived from an EMBL/GenBank/DDBJ whole genome shotgun (WGS) entry which is preliminary data.</text>
</comment>
<proteinExistence type="predicted"/>
<feature type="signal peptide" evidence="1">
    <location>
        <begin position="1"/>
        <end position="18"/>
    </location>
</feature>
<dbReference type="OrthoDB" id="547680at2"/>
<dbReference type="RefSeq" id="WP_155441926.1">
    <property type="nucleotide sequence ID" value="NZ_WNLA01000026.1"/>
</dbReference>
<sequence>MRLISALILSITCAAVQAEPLRVPKFSEREPWAGYIMELLETALAKAPGNEPDQWQMVDTRMTQDRAFAQLRRGQELDVFWSMTSAAREQGVLTVRIPLLKGVLGTRLLIIRKDSVDKLAAVKTLGDLKNNVTIGQGHDWPDTAIIKAAGFNVMTSASYDTLYQMLKVKRFDGIALGANEIDDELAKHPDPDFVIEKNIALSYPAPVFFFVSPQKKGLAERIEKGLLKMMDDGSFNALFDKRWSKQLLSTNLKHRQVFHLPNPLLSPQTAEMIRAHPEYFLFAPAPAR</sequence>
<evidence type="ECO:0000313" key="2">
    <source>
        <dbReference type="EMBL" id="MTW05577.1"/>
    </source>
</evidence>
<dbReference type="Gene3D" id="3.40.190.10">
    <property type="entry name" value="Periplasmic binding protein-like II"/>
    <property type="match status" value="2"/>
</dbReference>
<protein>
    <submittedName>
        <fullName evidence="2">Transporter substrate-binding domain-containing protein</fullName>
    </submittedName>
</protein>
<dbReference type="AlphaFoldDB" id="A0A6L6Q731"/>
<feature type="chain" id="PRO_5026784696" evidence="1">
    <location>
        <begin position="19"/>
        <end position="288"/>
    </location>
</feature>
<name>A0A6L6Q731_9BURK</name>
<dbReference type="EMBL" id="WNLA01000026">
    <property type="protein sequence ID" value="MTW05577.1"/>
    <property type="molecule type" value="Genomic_DNA"/>
</dbReference>